<organism evidence="1 2">
    <name type="scientific">Flavobacterium psychrophilum</name>
    <dbReference type="NCBI Taxonomy" id="96345"/>
    <lineage>
        <taxon>Bacteria</taxon>
        <taxon>Pseudomonadati</taxon>
        <taxon>Bacteroidota</taxon>
        <taxon>Flavobacteriia</taxon>
        <taxon>Flavobacteriales</taxon>
        <taxon>Flavobacteriaceae</taxon>
        <taxon>Flavobacterium</taxon>
    </lineage>
</organism>
<accession>A0A7U2NF41</accession>
<dbReference type="PROSITE" id="PS51257">
    <property type="entry name" value="PROKAR_LIPOPROTEIN"/>
    <property type="match status" value="1"/>
</dbReference>
<name>A0A7U2NF41_FLAPS</name>
<dbReference type="Pfam" id="PF20329">
    <property type="entry name" value="DUF6624"/>
    <property type="match status" value="1"/>
</dbReference>
<dbReference type="InterPro" id="IPR046732">
    <property type="entry name" value="DUF6624"/>
</dbReference>
<dbReference type="EMBL" id="CP059075">
    <property type="protein sequence ID" value="QRE03922.1"/>
    <property type="molecule type" value="Genomic_DNA"/>
</dbReference>
<evidence type="ECO:0000313" key="1">
    <source>
        <dbReference type="EMBL" id="QRE03922.1"/>
    </source>
</evidence>
<gene>
    <name evidence="1" type="ORF">H0H26_13760</name>
</gene>
<proteinExistence type="predicted"/>
<reference evidence="1 2" key="1">
    <citation type="submission" date="2020-07" db="EMBL/GenBank/DDBJ databases">
        <title>Genomic characterization of Flavobacterium psychrophilum strains.</title>
        <authorList>
            <person name="Castillo D."/>
            <person name="Jorgensen J."/>
            <person name="Middelboe M."/>
        </authorList>
    </citation>
    <scope>NUCLEOTIDE SEQUENCE [LARGE SCALE GENOMIC DNA]</scope>
    <source>
        <strain evidence="1 2">FPS-R7</strain>
    </source>
</reference>
<sequence>MKKIILIFTFLIFSCSTTKLSKTESENLIVEFTEMHKIDQIAAAGKPNGEFKNYPNENWGKFKDSVFSKHKNRIELLFSKYGYLGINELGKSGTNDFWLFVQHSDKFPEFQKRVLKSMNKAVKKGNANPNNYAYLMDRVNANNGEKQMFGTQVDYRMNGQAKPKNGLIDSLNVDKRRKEYDLDSLKKYLNTMTEMHFEMNKDYFDKKGITKPNLYK</sequence>
<evidence type="ECO:0008006" key="3">
    <source>
        <dbReference type="Google" id="ProtNLM"/>
    </source>
</evidence>
<dbReference type="AlphaFoldDB" id="A0A7U2NF41"/>
<dbReference type="Proteomes" id="UP000596329">
    <property type="component" value="Chromosome"/>
</dbReference>
<dbReference type="RefSeq" id="WP_094177438.1">
    <property type="nucleotide sequence ID" value="NZ_BJSX01000049.1"/>
</dbReference>
<protein>
    <recommendedName>
        <fullName evidence="3">Lipoprotein</fullName>
    </recommendedName>
</protein>
<evidence type="ECO:0000313" key="2">
    <source>
        <dbReference type="Proteomes" id="UP000596329"/>
    </source>
</evidence>